<sequence>MGKRVKVTAYVDEKILERIKIQAILEKRSMSSILGQAFWAYLQVNEKYYWH</sequence>
<dbReference type="GO" id="GO:0006355">
    <property type="term" value="P:regulation of DNA-templated transcription"/>
    <property type="evidence" value="ECO:0007669"/>
    <property type="project" value="InterPro"/>
</dbReference>
<accession>A0A837PA73</accession>
<protein>
    <recommendedName>
        <fullName evidence="3">Ribbon-helix-helix protein CopG domain-containing protein</fullName>
    </recommendedName>
</protein>
<name>A0A837PA73_LACPN</name>
<dbReference type="InterPro" id="IPR013321">
    <property type="entry name" value="Arc_rbn_hlx_hlx"/>
</dbReference>
<proteinExistence type="predicted"/>
<gene>
    <name evidence="1" type="ORF">WJL_0070</name>
</gene>
<evidence type="ECO:0008006" key="3">
    <source>
        <dbReference type="Google" id="ProtNLM"/>
    </source>
</evidence>
<dbReference type="Gene3D" id="1.10.1220.10">
    <property type="entry name" value="Met repressor-like"/>
    <property type="match status" value="1"/>
</dbReference>
<dbReference type="EMBL" id="LKLZ01000002">
    <property type="protein sequence ID" value="KPN44555.1"/>
    <property type="molecule type" value="Genomic_DNA"/>
</dbReference>
<dbReference type="InterPro" id="IPR010985">
    <property type="entry name" value="Ribbon_hlx_hlx"/>
</dbReference>
<evidence type="ECO:0000313" key="2">
    <source>
        <dbReference type="Proteomes" id="UP000050511"/>
    </source>
</evidence>
<dbReference type="SUPFAM" id="SSF47598">
    <property type="entry name" value="Ribbon-helix-helix"/>
    <property type="match status" value="1"/>
</dbReference>
<dbReference type="RefSeq" id="WP_022638636.1">
    <property type="nucleotide sequence ID" value="NZ_AUTE01000043.1"/>
</dbReference>
<evidence type="ECO:0000313" key="1">
    <source>
        <dbReference type="EMBL" id="KPN44555.1"/>
    </source>
</evidence>
<reference evidence="1 2" key="1">
    <citation type="submission" date="2015-10" db="EMBL/GenBank/DDBJ databases">
        <title>Resequencing of Lactobacillus plantarum WJL strain genome.</title>
        <authorList>
            <person name="Martino M.E."/>
        </authorList>
    </citation>
    <scope>NUCLEOTIDE SEQUENCE [LARGE SCALE GENOMIC DNA]</scope>
    <source>
        <strain evidence="1 2">WJL</strain>
    </source>
</reference>
<organism evidence="1 2">
    <name type="scientific">Lactiplantibacillus plantarum WJL</name>
    <dbReference type="NCBI Taxonomy" id="1350466"/>
    <lineage>
        <taxon>Bacteria</taxon>
        <taxon>Bacillati</taxon>
        <taxon>Bacillota</taxon>
        <taxon>Bacilli</taxon>
        <taxon>Lactobacillales</taxon>
        <taxon>Lactobacillaceae</taxon>
        <taxon>Lactiplantibacillus</taxon>
    </lineage>
</organism>
<dbReference type="Proteomes" id="UP000050511">
    <property type="component" value="Unassembled WGS sequence"/>
</dbReference>
<dbReference type="AlphaFoldDB" id="A0A837PA73"/>
<comment type="caution">
    <text evidence="1">The sequence shown here is derived from an EMBL/GenBank/DDBJ whole genome shotgun (WGS) entry which is preliminary data.</text>
</comment>